<evidence type="ECO:0000256" key="1">
    <source>
        <dbReference type="ARBA" id="ARBA00004496"/>
    </source>
</evidence>
<evidence type="ECO:0000259" key="6">
    <source>
        <dbReference type="PROSITE" id="PS51270"/>
    </source>
</evidence>
<dbReference type="PROSITE" id="PS50216">
    <property type="entry name" value="DHHC"/>
    <property type="match status" value="1"/>
</dbReference>
<reference evidence="7" key="1">
    <citation type="journal article" date="2014" name="BMC Genomics">
        <title>Characterizing the developmental transcriptome of the oriental fruit fly, Bactrocera dorsalis (Diptera: Tephritidae) through comparative genomic analysis with Drosophila melanogaster utilizing modENCODE datasets.</title>
        <authorList>
            <person name="Geib S.M."/>
            <person name="Calla B."/>
            <person name="Hall B."/>
            <person name="Hou S."/>
            <person name="Manoukis N.C."/>
        </authorList>
    </citation>
    <scope>NUCLEOTIDE SEQUENCE</scope>
    <source>
        <strain evidence="7">Punador</strain>
    </source>
</reference>
<dbReference type="EMBL" id="GAKP01012143">
    <property type="protein sequence ID" value="JAC46809.1"/>
    <property type="molecule type" value="Transcribed_RNA"/>
</dbReference>
<organism evidence="7">
    <name type="scientific">Bactrocera dorsalis</name>
    <name type="common">Oriental fruit fly</name>
    <name type="synonym">Dacus dorsalis</name>
    <dbReference type="NCBI Taxonomy" id="27457"/>
    <lineage>
        <taxon>Eukaryota</taxon>
        <taxon>Metazoa</taxon>
        <taxon>Ecdysozoa</taxon>
        <taxon>Arthropoda</taxon>
        <taxon>Hexapoda</taxon>
        <taxon>Insecta</taxon>
        <taxon>Pterygota</taxon>
        <taxon>Neoptera</taxon>
        <taxon>Endopterygota</taxon>
        <taxon>Diptera</taxon>
        <taxon>Brachycera</taxon>
        <taxon>Muscomorpha</taxon>
        <taxon>Tephritoidea</taxon>
        <taxon>Tephritidae</taxon>
        <taxon>Bactrocera</taxon>
        <taxon>Bactrocera</taxon>
    </lineage>
</organism>
<name>A0A034VWI4_BACDO</name>
<keyword evidence="2" id="KW-0963">Cytoplasm</keyword>
<evidence type="ECO:0000256" key="4">
    <source>
        <dbReference type="ARBA" id="ARBA00022679"/>
    </source>
</evidence>
<gene>
    <name evidence="7" type="primary">ZCHC4</name>
</gene>
<dbReference type="GO" id="GO:0008988">
    <property type="term" value="F:rRNA (adenine-N6-)-methyltransferase activity"/>
    <property type="evidence" value="ECO:0007669"/>
    <property type="project" value="InterPro"/>
</dbReference>
<keyword evidence="4" id="KW-0808">Transferase</keyword>
<dbReference type="InterPro" id="IPR039846">
    <property type="entry name" value="ZCCHC4"/>
</dbReference>
<dbReference type="AlphaFoldDB" id="A0A034VWI4"/>
<dbReference type="InterPro" id="IPR041370">
    <property type="entry name" value="Mlase_EEF1AKMT1/ZCCHC4"/>
</dbReference>
<keyword evidence="5" id="KW-0863">Zinc-finger</keyword>
<accession>A0A034VWI4</accession>
<dbReference type="PANTHER" id="PTHR13493:SF3">
    <property type="entry name" value="RRNA N6-ADENOSINE-METHYLTRANSFERASE ZCCHC4"/>
    <property type="match status" value="1"/>
</dbReference>
<dbReference type="PANTHER" id="PTHR13493">
    <property type="entry name" value="ZINC FINGER CCHC DOMAIN-CONTAINING"/>
    <property type="match status" value="1"/>
</dbReference>
<keyword evidence="3" id="KW-0489">Methyltransferase</keyword>
<protein>
    <submittedName>
        <fullName evidence="7">Zinc finger CCHC domain-containing protein 4</fullName>
    </submittedName>
</protein>
<dbReference type="SMART" id="SM00343">
    <property type="entry name" value="ZnF_C2HC"/>
    <property type="match status" value="2"/>
</dbReference>
<dbReference type="GO" id="GO:0005730">
    <property type="term" value="C:nucleolus"/>
    <property type="evidence" value="ECO:0007669"/>
    <property type="project" value="TreeGrafter"/>
</dbReference>
<dbReference type="OrthoDB" id="431817at2759"/>
<dbReference type="PROSITE" id="PS51270">
    <property type="entry name" value="ZF_CTCHY"/>
    <property type="match status" value="1"/>
</dbReference>
<feature type="domain" description="CTCHY-type" evidence="6">
    <location>
        <begin position="347"/>
        <end position="411"/>
    </location>
</feature>
<sequence length="488" mass="57592">MENANKLQIVYPDEEHGVRHPHCPHGPTLLFQTCDQLADKPAFAYYACAAHRDRRLCSFQLSAEQLTPQKLAKRYDLRCYINSYKKERQKLLAGYHDHCLHYCLHCNVPLLRDDQALHVGHEMVWNLTNDLLCDPTRFLRPMDDDKSQAQYFFDDKALKFFGKCFQNLGITKVICMGAPRLHAFLVNNFSEIQSFLLDFDHRLFFFYDDKNFAWYNMCNNHFFDKQQSLIFEKFLKCTPKEKLLIFTDPPFGCRTEPIAGTLRQLTHTFNLMNNLPHQPLPIFWIFPYFSEHYIQQEMPHMRMCDYKVNYTNHSAYTNVGEKCRKLGSPVRVFTNVPLELLHLPVEEEYKYCALCQRYTALENRHCAKCGNCPAKNGSTYRHCERCGCCVKPNYVHCKNCRRCTQTEEHECQIYQANQHCWICLQKGHTELMCAEWCRHHSVGFVNRGDKIITCLLCKRKGHNERNCRQRSSYLEEITFMGMTEVKIK</sequence>
<dbReference type="InterPro" id="IPR017921">
    <property type="entry name" value="Znf_CTCHY"/>
</dbReference>
<evidence type="ECO:0000256" key="3">
    <source>
        <dbReference type="ARBA" id="ARBA00022603"/>
    </source>
</evidence>
<keyword evidence="5" id="KW-0479">Metal-binding</keyword>
<dbReference type="InterPro" id="IPR001878">
    <property type="entry name" value="Znf_CCHC"/>
</dbReference>
<evidence type="ECO:0000313" key="7">
    <source>
        <dbReference type="EMBL" id="JAC46809.1"/>
    </source>
</evidence>
<dbReference type="GO" id="GO:0003676">
    <property type="term" value="F:nucleic acid binding"/>
    <property type="evidence" value="ECO:0007669"/>
    <property type="project" value="InterPro"/>
</dbReference>
<dbReference type="GO" id="GO:0005737">
    <property type="term" value="C:cytoplasm"/>
    <property type="evidence" value="ECO:0007669"/>
    <property type="project" value="UniProtKB-SubCell"/>
</dbReference>
<evidence type="ECO:0000256" key="2">
    <source>
        <dbReference type="ARBA" id="ARBA00022490"/>
    </source>
</evidence>
<proteinExistence type="predicted"/>
<evidence type="ECO:0000256" key="5">
    <source>
        <dbReference type="PROSITE-ProRule" id="PRU00965"/>
    </source>
</evidence>
<dbReference type="Pfam" id="PF10237">
    <property type="entry name" value="N6-adenineMlase"/>
    <property type="match status" value="1"/>
</dbReference>
<dbReference type="GO" id="GO:0008270">
    <property type="term" value="F:zinc ion binding"/>
    <property type="evidence" value="ECO:0007669"/>
    <property type="project" value="UniProtKB-KW"/>
</dbReference>
<comment type="subcellular location">
    <subcellularLocation>
        <location evidence="1">Cytoplasm</location>
    </subcellularLocation>
</comment>
<keyword evidence="5" id="KW-0862">Zinc</keyword>